<dbReference type="EC" id="5.2.1.8" evidence="3"/>
<comment type="catalytic activity">
    <reaction evidence="1">
        <text>[protein]-peptidylproline (omega=180) = [protein]-peptidylproline (omega=0)</text>
        <dbReference type="Rhea" id="RHEA:16237"/>
        <dbReference type="Rhea" id="RHEA-COMP:10747"/>
        <dbReference type="Rhea" id="RHEA-COMP:10748"/>
        <dbReference type="ChEBI" id="CHEBI:83833"/>
        <dbReference type="ChEBI" id="CHEBI:83834"/>
        <dbReference type="EC" id="5.2.1.8"/>
    </reaction>
</comment>
<evidence type="ECO:0000256" key="1">
    <source>
        <dbReference type="ARBA" id="ARBA00000971"/>
    </source>
</evidence>
<dbReference type="PANTHER" id="PTHR10657:SF4">
    <property type="entry name" value="PEPTIDYL-PROLYL CIS-TRANS ISOMERASE-RELATED"/>
    <property type="match status" value="1"/>
</dbReference>
<dbReference type="SUPFAM" id="SSF50193">
    <property type="entry name" value="Ribosomal protein L14"/>
    <property type="match status" value="1"/>
</dbReference>
<dbReference type="PROSITE" id="PS50020">
    <property type="entry name" value="WW_DOMAIN_2"/>
    <property type="match status" value="1"/>
</dbReference>
<evidence type="ECO:0000256" key="5">
    <source>
        <dbReference type="ARBA" id="ARBA00023110"/>
    </source>
</evidence>
<keyword evidence="5 10" id="KW-0697">Rotamase</keyword>
<dbReference type="Pfam" id="PF00397">
    <property type="entry name" value="WW"/>
    <property type="match status" value="1"/>
</dbReference>
<protein>
    <recommendedName>
        <fullName evidence="9">Large ribosomal subunit protein uL14m</fullName>
        <ecNumber evidence="3">5.2.1.8</ecNumber>
    </recommendedName>
</protein>
<evidence type="ECO:0000256" key="10">
    <source>
        <dbReference type="PROSITE-ProRule" id="PRU00278"/>
    </source>
</evidence>
<evidence type="ECO:0000256" key="6">
    <source>
        <dbReference type="ARBA" id="ARBA00023235"/>
    </source>
</evidence>
<name>A0A420INW5_9PEZI</name>
<dbReference type="Gene3D" id="2.40.150.20">
    <property type="entry name" value="Ribosomal protein L14"/>
    <property type="match status" value="1"/>
</dbReference>
<dbReference type="Pfam" id="PF00639">
    <property type="entry name" value="Rotamase"/>
    <property type="match status" value="1"/>
</dbReference>
<dbReference type="CDD" id="cd00337">
    <property type="entry name" value="Ribosomal_uL14"/>
    <property type="match status" value="1"/>
</dbReference>
<keyword evidence="6 10" id="KW-0413">Isomerase</keyword>
<dbReference type="InterPro" id="IPR036853">
    <property type="entry name" value="Ribosomal_uL14_sf"/>
</dbReference>
<dbReference type="SUPFAM" id="SSF51045">
    <property type="entry name" value="WW domain"/>
    <property type="match status" value="1"/>
</dbReference>
<reference evidence="13 14" key="1">
    <citation type="journal article" date="2018" name="BMC Genomics">
        <title>Comparative genome analyses reveal sequence features reflecting distinct modes of host-adaptation between dicot and monocot powdery mildew.</title>
        <authorList>
            <person name="Wu Y."/>
            <person name="Ma X."/>
            <person name="Pan Z."/>
            <person name="Kale S.D."/>
            <person name="Song Y."/>
            <person name="King H."/>
            <person name="Zhang Q."/>
            <person name="Presley C."/>
            <person name="Deng X."/>
            <person name="Wei C.I."/>
            <person name="Xiao S."/>
        </authorList>
    </citation>
    <scope>NUCLEOTIDE SEQUENCE [LARGE SCALE GENOMIC DNA]</scope>
    <source>
        <strain evidence="13">UMSG3</strain>
    </source>
</reference>
<keyword evidence="7" id="KW-0687">Ribonucleoprotein</keyword>
<proteinExistence type="inferred from homology"/>
<dbReference type="FunFam" id="2.40.150.20:FF:000005">
    <property type="entry name" value="50S ribosomal protein L14"/>
    <property type="match status" value="1"/>
</dbReference>
<dbReference type="InterPro" id="IPR036020">
    <property type="entry name" value="WW_dom_sf"/>
</dbReference>
<dbReference type="GO" id="GO:0005634">
    <property type="term" value="C:nucleus"/>
    <property type="evidence" value="ECO:0007669"/>
    <property type="project" value="TreeGrafter"/>
</dbReference>
<dbReference type="CDD" id="cd00201">
    <property type="entry name" value="WW"/>
    <property type="match status" value="1"/>
</dbReference>
<dbReference type="HAMAP" id="MF_01367">
    <property type="entry name" value="Ribosomal_uL14"/>
    <property type="match status" value="1"/>
</dbReference>
<dbReference type="SUPFAM" id="SSF54534">
    <property type="entry name" value="FKBP-like"/>
    <property type="match status" value="1"/>
</dbReference>
<dbReference type="NCBIfam" id="TIGR01067">
    <property type="entry name" value="rplN_bact"/>
    <property type="match status" value="1"/>
</dbReference>
<evidence type="ECO:0000256" key="2">
    <source>
        <dbReference type="ARBA" id="ARBA00010745"/>
    </source>
</evidence>
<dbReference type="InterPro" id="IPR001202">
    <property type="entry name" value="WW_dom"/>
</dbReference>
<dbReference type="SMART" id="SM00456">
    <property type="entry name" value="WW"/>
    <property type="match status" value="1"/>
</dbReference>
<dbReference type="GO" id="GO:0003755">
    <property type="term" value="F:peptidyl-prolyl cis-trans isomerase activity"/>
    <property type="evidence" value="ECO:0007669"/>
    <property type="project" value="UniProtKB-KW"/>
</dbReference>
<keyword evidence="4" id="KW-0689">Ribosomal protein</keyword>
<evidence type="ECO:0000313" key="14">
    <source>
        <dbReference type="Proteomes" id="UP000283383"/>
    </source>
</evidence>
<dbReference type="GO" id="GO:0060255">
    <property type="term" value="P:regulation of macromolecule metabolic process"/>
    <property type="evidence" value="ECO:0007669"/>
    <property type="project" value="UniProtKB-ARBA"/>
</dbReference>
<accession>A0A420INW5</accession>
<evidence type="ECO:0000259" key="12">
    <source>
        <dbReference type="PROSITE" id="PS50198"/>
    </source>
</evidence>
<dbReference type="GO" id="GO:0006412">
    <property type="term" value="P:translation"/>
    <property type="evidence" value="ECO:0007669"/>
    <property type="project" value="InterPro"/>
</dbReference>
<dbReference type="GO" id="GO:0080090">
    <property type="term" value="P:regulation of primary metabolic process"/>
    <property type="evidence" value="ECO:0007669"/>
    <property type="project" value="UniProtKB-ARBA"/>
</dbReference>
<dbReference type="GO" id="GO:0015934">
    <property type="term" value="C:large ribosomal subunit"/>
    <property type="evidence" value="ECO:0007669"/>
    <property type="project" value="InterPro"/>
</dbReference>
<evidence type="ECO:0000256" key="4">
    <source>
        <dbReference type="ARBA" id="ARBA00022980"/>
    </source>
</evidence>
<comment type="similarity">
    <text evidence="2">Belongs to the universal ribosomal protein uL14 family.</text>
</comment>
<dbReference type="PROSITE" id="PS50198">
    <property type="entry name" value="PPIC_PPIASE_2"/>
    <property type="match status" value="1"/>
</dbReference>
<evidence type="ECO:0000256" key="3">
    <source>
        <dbReference type="ARBA" id="ARBA00013194"/>
    </source>
</evidence>
<sequence length="308" mass="34270">MIQLKTMLNCIDNSGAAIVECVNVIRMKRHAKIGDRIIVVVQKQRNFGPESGPGASVSTTAANKVRRGDIRHAVVVRTAKKVQRPDGSVVKFDDNACVLINKTGEPIGTRLNGVVGSELRKNKWSKILSLAPMHADAGLPFGWEVRHSKSKNLPYYFNEDLMQSRWDPPPGTDHNRLRAYVLQHHSSALSESRPQAQELGVTTNNNEKIRASHLLVKHKDSRRPSSWHDALKIMLGHEERIRCGVKTLGELAMTESDCSSAKKQGDLGFFGRGDMQKEFEDAAFTLRPGEISQIIETASGLHLIQRLE</sequence>
<dbReference type="SMART" id="SM01374">
    <property type="entry name" value="Ribosomal_L14"/>
    <property type="match status" value="1"/>
</dbReference>
<dbReference type="InterPro" id="IPR019972">
    <property type="entry name" value="Ribosomal_uL14_CS"/>
</dbReference>
<gene>
    <name evidence="13" type="ORF">GcM3_080008</name>
</gene>
<feature type="domain" description="PpiC" evidence="12">
    <location>
        <begin position="206"/>
        <end position="308"/>
    </location>
</feature>
<dbReference type="Pfam" id="PF00238">
    <property type="entry name" value="Ribosomal_L14"/>
    <property type="match status" value="1"/>
</dbReference>
<dbReference type="GO" id="GO:0003735">
    <property type="term" value="F:structural constituent of ribosome"/>
    <property type="evidence" value="ECO:0007669"/>
    <property type="project" value="InterPro"/>
</dbReference>
<evidence type="ECO:0000256" key="8">
    <source>
        <dbReference type="ARBA" id="ARBA00037226"/>
    </source>
</evidence>
<organism evidence="13 14">
    <name type="scientific">Golovinomyces cichoracearum</name>
    <dbReference type="NCBI Taxonomy" id="62708"/>
    <lineage>
        <taxon>Eukaryota</taxon>
        <taxon>Fungi</taxon>
        <taxon>Dikarya</taxon>
        <taxon>Ascomycota</taxon>
        <taxon>Pezizomycotina</taxon>
        <taxon>Leotiomycetes</taxon>
        <taxon>Erysiphales</taxon>
        <taxon>Erysiphaceae</taxon>
        <taxon>Golovinomyces</taxon>
    </lineage>
</organism>
<dbReference type="EMBL" id="MCBQ01008037">
    <property type="protein sequence ID" value="RKF76231.1"/>
    <property type="molecule type" value="Genomic_DNA"/>
</dbReference>
<evidence type="ECO:0000256" key="9">
    <source>
        <dbReference type="ARBA" id="ARBA00040118"/>
    </source>
</evidence>
<dbReference type="FunFam" id="3.10.50.40:FF:000010">
    <property type="entry name" value="Peptidyl-prolyl cis-trans isomerase Pin1"/>
    <property type="match status" value="1"/>
</dbReference>
<evidence type="ECO:0000313" key="13">
    <source>
        <dbReference type="EMBL" id="RKF76231.1"/>
    </source>
</evidence>
<comment type="function">
    <text evidence="8">Component of the mitochondrial ribosome (mitoribosome), a dedicated translation machinery responsible for the synthesis of mitochondrial genome-encoded proteins, including at least some of the essential transmembrane subunits of the mitochondrial respiratory chain. The mitoribosomes are attached to the mitochondrial inner membrane and translation products are cotranslationally integrated into the membrane.</text>
</comment>
<dbReference type="InterPro" id="IPR005745">
    <property type="entry name" value="Ribosomal_uL14_bac-type"/>
</dbReference>
<dbReference type="Gene3D" id="3.10.50.40">
    <property type="match status" value="1"/>
</dbReference>
<evidence type="ECO:0000259" key="11">
    <source>
        <dbReference type="PROSITE" id="PS50020"/>
    </source>
</evidence>
<dbReference type="AlphaFoldDB" id="A0A420INW5"/>
<dbReference type="Proteomes" id="UP000283383">
    <property type="component" value="Unassembled WGS sequence"/>
</dbReference>
<dbReference type="InterPro" id="IPR000297">
    <property type="entry name" value="PPIase_PpiC"/>
</dbReference>
<dbReference type="InterPro" id="IPR051370">
    <property type="entry name" value="PPIase_Pin1"/>
</dbReference>
<keyword evidence="14" id="KW-1185">Reference proteome</keyword>
<dbReference type="PROSITE" id="PS00049">
    <property type="entry name" value="RIBOSOMAL_L14"/>
    <property type="match status" value="1"/>
</dbReference>
<dbReference type="InterPro" id="IPR000218">
    <property type="entry name" value="Ribosomal_uL14"/>
</dbReference>
<dbReference type="GO" id="GO:0005829">
    <property type="term" value="C:cytosol"/>
    <property type="evidence" value="ECO:0007669"/>
    <property type="project" value="TreeGrafter"/>
</dbReference>
<comment type="caution">
    <text evidence="13">The sequence shown here is derived from an EMBL/GenBank/DDBJ whole genome shotgun (WGS) entry which is preliminary data.</text>
</comment>
<dbReference type="InterPro" id="IPR046357">
    <property type="entry name" value="PPIase_dom_sf"/>
</dbReference>
<evidence type="ECO:0000256" key="7">
    <source>
        <dbReference type="ARBA" id="ARBA00023274"/>
    </source>
</evidence>
<dbReference type="PROSITE" id="PS01159">
    <property type="entry name" value="WW_DOMAIN_1"/>
    <property type="match status" value="1"/>
</dbReference>
<feature type="domain" description="WW" evidence="11">
    <location>
        <begin position="137"/>
        <end position="171"/>
    </location>
</feature>
<dbReference type="STRING" id="62708.A0A420INW5"/>
<dbReference type="PANTHER" id="PTHR10657">
    <property type="entry name" value="PEPTIDYL-PROLYL CIS-TRANS ISOMERASE"/>
    <property type="match status" value="1"/>
</dbReference>
<dbReference type="Gene3D" id="2.20.70.10">
    <property type="match status" value="1"/>
</dbReference>